<protein>
    <submittedName>
        <fullName evidence="1">Uncharacterized protein</fullName>
    </submittedName>
</protein>
<proteinExistence type="predicted"/>
<keyword evidence="2" id="KW-1185">Reference proteome</keyword>
<gene>
    <name evidence="1" type="ORF">LOD99_7830</name>
</gene>
<dbReference type="EMBL" id="JAKMXF010000310">
    <property type="protein sequence ID" value="KAI6650779.1"/>
    <property type="molecule type" value="Genomic_DNA"/>
</dbReference>
<evidence type="ECO:0000313" key="1">
    <source>
        <dbReference type="EMBL" id="KAI6650779.1"/>
    </source>
</evidence>
<organism evidence="1 2">
    <name type="scientific">Oopsacas minuta</name>
    <dbReference type="NCBI Taxonomy" id="111878"/>
    <lineage>
        <taxon>Eukaryota</taxon>
        <taxon>Metazoa</taxon>
        <taxon>Porifera</taxon>
        <taxon>Hexactinellida</taxon>
        <taxon>Hexasterophora</taxon>
        <taxon>Lyssacinosida</taxon>
        <taxon>Leucopsacidae</taxon>
        <taxon>Oopsacas</taxon>
    </lineage>
</organism>
<comment type="caution">
    <text evidence="1">The sequence shown here is derived from an EMBL/GenBank/DDBJ whole genome shotgun (WGS) entry which is preliminary data.</text>
</comment>
<dbReference type="Proteomes" id="UP001165289">
    <property type="component" value="Unassembled WGS sequence"/>
</dbReference>
<name>A0AAV7JQE0_9METZ</name>
<accession>A0AAV7JQE0</accession>
<reference evidence="1 2" key="1">
    <citation type="journal article" date="2023" name="BMC Biol.">
        <title>The compact genome of the sponge Oopsacas minuta (Hexactinellida) is lacking key metazoan core genes.</title>
        <authorList>
            <person name="Santini S."/>
            <person name="Schenkelaars Q."/>
            <person name="Jourda C."/>
            <person name="Duchesne M."/>
            <person name="Belahbib H."/>
            <person name="Rocher C."/>
            <person name="Selva M."/>
            <person name="Riesgo A."/>
            <person name="Vervoort M."/>
            <person name="Leys S.P."/>
            <person name="Kodjabachian L."/>
            <person name="Le Bivic A."/>
            <person name="Borchiellini C."/>
            <person name="Claverie J.M."/>
            <person name="Renard E."/>
        </authorList>
    </citation>
    <scope>NUCLEOTIDE SEQUENCE [LARGE SCALE GENOMIC DNA]</scope>
    <source>
        <strain evidence="1">SPO-2</strain>
    </source>
</reference>
<evidence type="ECO:0000313" key="2">
    <source>
        <dbReference type="Proteomes" id="UP001165289"/>
    </source>
</evidence>
<dbReference type="AlphaFoldDB" id="A0AAV7JQE0"/>
<sequence length="113" mass="12860">MNTIEEFGNKAYNLADLKRWLGTLKRGKRKDMVIQGTLKQLLDSGFVVSGRLVEEGRSKIKNHRQCLAYQQQGIGNKGYSWNSDNSFDSETHFGQLELTNATKTLFLDMSRDA</sequence>